<dbReference type="EMBL" id="CAJVCH010032558">
    <property type="protein sequence ID" value="CAG7712106.1"/>
    <property type="molecule type" value="Genomic_DNA"/>
</dbReference>
<evidence type="ECO:0000313" key="1">
    <source>
        <dbReference type="EMBL" id="CAG7712106.1"/>
    </source>
</evidence>
<organism evidence="1 2">
    <name type="scientific">Allacma fusca</name>
    <dbReference type="NCBI Taxonomy" id="39272"/>
    <lineage>
        <taxon>Eukaryota</taxon>
        <taxon>Metazoa</taxon>
        <taxon>Ecdysozoa</taxon>
        <taxon>Arthropoda</taxon>
        <taxon>Hexapoda</taxon>
        <taxon>Collembola</taxon>
        <taxon>Symphypleona</taxon>
        <taxon>Sminthuridae</taxon>
        <taxon>Allacma</taxon>
    </lineage>
</organism>
<accession>A0A8J2JWB3</accession>
<proteinExistence type="predicted"/>
<name>A0A8J2JWB3_9HEXA</name>
<protein>
    <submittedName>
        <fullName evidence="1">Uncharacterized protein</fullName>
    </submittedName>
</protein>
<dbReference type="AlphaFoldDB" id="A0A8J2JWB3"/>
<gene>
    <name evidence="1" type="ORF">AFUS01_LOCUS5137</name>
</gene>
<dbReference type="Proteomes" id="UP000708208">
    <property type="component" value="Unassembled WGS sequence"/>
</dbReference>
<sequence>MIAALLRPKIKKMTQMDSMRSFVRVINVFENVDAVAADLP</sequence>
<dbReference type="OrthoDB" id="6776649at2759"/>
<comment type="caution">
    <text evidence="1">The sequence shown here is derived from an EMBL/GenBank/DDBJ whole genome shotgun (WGS) entry which is preliminary data.</text>
</comment>
<keyword evidence="2" id="KW-1185">Reference proteome</keyword>
<feature type="non-terminal residue" evidence="1">
    <location>
        <position position="40"/>
    </location>
</feature>
<evidence type="ECO:0000313" key="2">
    <source>
        <dbReference type="Proteomes" id="UP000708208"/>
    </source>
</evidence>
<reference evidence="1" key="1">
    <citation type="submission" date="2021-06" db="EMBL/GenBank/DDBJ databases">
        <authorList>
            <person name="Hodson N. C."/>
            <person name="Mongue J. A."/>
            <person name="Jaron S. K."/>
        </authorList>
    </citation>
    <scope>NUCLEOTIDE SEQUENCE</scope>
</reference>